<dbReference type="EMBL" id="JAFIQS020000009">
    <property type="protein sequence ID" value="KAH9477400.1"/>
    <property type="molecule type" value="Genomic_DNA"/>
</dbReference>
<dbReference type="Proteomes" id="UP000664032">
    <property type="component" value="Unassembled WGS sequence"/>
</dbReference>
<evidence type="ECO:0000313" key="1">
    <source>
        <dbReference type="EMBL" id="KAH9477400.1"/>
    </source>
</evidence>
<evidence type="ECO:0000313" key="2">
    <source>
        <dbReference type="Proteomes" id="UP000664032"/>
    </source>
</evidence>
<accession>A0ACB8GNS7</accession>
<sequence>MDPTNKPKGPSPHYSLYQREVFKNGGEKGVLPSFSVHAEELSNSVKTKLNDRGYFYVNSNAGLGWTDRANSQGELVPAKIAGELGLPVPYDDTGIHGEGASKAPRFFQLYMGHDDEVTISLLERAWKSGFDVCMLTLDTWQLGWRPTDINIANYTFYYPGSVGNEIGESDPVFMRKYGDELKKDSGKWIDSSVWHGKAHTWEKIPWVIKEWKRISNGRPFLLKGIQSVDDARKALELGCEGIVVSNHAGRQVDGAVGSLEVLPDIVDAVGDKMKIIFDSGIRTGADIFKAIALGAHAVQVGRLYVWGMSHEGESGCRHVMKSLLADLDILMTVAGYQSITSDVTRKALRYNPHGTFPAPQEHAKL</sequence>
<gene>
    <name evidence="1" type="ORF">JR316_0009613</name>
</gene>
<keyword evidence="2" id="KW-1185">Reference proteome</keyword>
<reference evidence="1" key="1">
    <citation type="submission" date="2021-10" db="EMBL/GenBank/DDBJ databases">
        <title>Psilocybe cubensis genome.</title>
        <authorList>
            <person name="Mckernan K.J."/>
            <person name="Crawford S."/>
            <person name="Trippe A."/>
            <person name="Kane L.T."/>
            <person name="Mclaughlin S."/>
        </authorList>
    </citation>
    <scope>NUCLEOTIDE SEQUENCE</scope>
    <source>
        <strain evidence="1">MGC-MH-2018</strain>
    </source>
</reference>
<organism evidence="1 2">
    <name type="scientific">Psilocybe cubensis</name>
    <name type="common">Psychedelic mushroom</name>
    <name type="synonym">Stropharia cubensis</name>
    <dbReference type="NCBI Taxonomy" id="181762"/>
    <lineage>
        <taxon>Eukaryota</taxon>
        <taxon>Fungi</taxon>
        <taxon>Dikarya</taxon>
        <taxon>Basidiomycota</taxon>
        <taxon>Agaricomycotina</taxon>
        <taxon>Agaricomycetes</taxon>
        <taxon>Agaricomycetidae</taxon>
        <taxon>Agaricales</taxon>
        <taxon>Agaricineae</taxon>
        <taxon>Strophariaceae</taxon>
        <taxon>Psilocybe</taxon>
    </lineage>
</organism>
<proteinExistence type="predicted"/>
<name>A0ACB8GNS7_PSICU</name>
<protein>
    <submittedName>
        <fullName evidence="1">Lactate 2-monooxygenase PB1A11.03</fullName>
    </submittedName>
</protein>
<comment type="caution">
    <text evidence="1">The sequence shown here is derived from an EMBL/GenBank/DDBJ whole genome shotgun (WGS) entry which is preliminary data.</text>
</comment>